<proteinExistence type="predicted"/>
<dbReference type="EMBL" id="JACJQU010000006">
    <property type="protein sequence ID" value="MBD2294384.1"/>
    <property type="molecule type" value="Genomic_DNA"/>
</dbReference>
<organism evidence="1 2">
    <name type="scientific">Anabaena sphaerica FACHB-251</name>
    <dbReference type="NCBI Taxonomy" id="2692883"/>
    <lineage>
        <taxon>Bacteria</taxon>
        <taxon>Bacillati</taxon>
        <taxon>Cyanobacteriota</taxon>
        <taxon>Cyanophyceae</taxon>
        <taxon>Nostocales</taxon>
        <taxon>Nostocaceae</taxon>
        <taxon>Anabaena</taxon>
    </lineage>
</organism>
<dbReference type="AlphaFoldDB" id="A0A926WH04"/>
<comment type="caution">
    <text evidence="1">The sequence shown here is derived from an EMBL/GenBank/DDBJ whole genome shotgun (WGS) entry which is preliminary data.</text>
</comment>
<gene>
    <name evidence="1" type="ORF">H6G06_13040</name>
</gene>
<dbReference type="RefSeq" id="WP_190560709.1">
    <property type="nucleotide sequence ID" value="NZ_JACJQU010000006.1"/>
</dbReference>
<dbReference type="Proteomes" id="UP000662185">
    <property type="component" value="Unassembled WGS sequence"/>
</dbReference>
<name>A0A926WH04_9NOST</name>
<evidence type="ECO:0000313" key="1">
    <source>
        <dbReference type="EMBL" id="MBD2294384.1"/>
    </source>
</evidence>
<reference evidence="2" key="1">
    <citation type="journal article" date="2020" name="ISME J.">
        <title>Comparative genomics reveals insights into cyanobacterial evolution and habitat adaptation.</title>
        <authorList>
            <person name="Chen M.Y."/>
            <person name="Teng W.K."/>
            <person name="Zhao L."/>
            <person name="Hu C.X."/>
            <person name="Zhou Y.K."/>
            <person name="Han B.P."/>
            <person name="Song L.R."/>
            <person name="Shu W.S."/>
        </authorList>
    </citation>
    <scope>NUCLEOTIDE SEQUENCE [LARGE SCALE GENOMIC DNA]</scope>
    <source>
        <strain evidence="2">FACHB-251</strain>
    </source>
</reference>
<sequence length="105" mass="11798">MTNQITITLPDHVYQKAEHFARLANLEPVSALSEQQVLALTELQMKPEEDSRLSELLDRQQASILTESEHSELQALMQIYQEGLLRKATALSEAVKRGLIKELGA</sequence>
<keyword evidence="2" id="KW-1185">Reference proteome</keyword>
<accession>A0A926WH04</accession>
<protein>
    <submittedName>
        <fullName evidence="1">Uncharacterized protein</fullName>
    </submittedName>
</protein>
<evidence type="ECO:0000313" key="2">
    <source>
        <dbReference type="Proteomes" id="UP000662185"/>
    </source>
</evidence>